<dbReference type="AlphaFoldDB" id="H7FU05"/>
<evidence type="ECO:0000313" key="1">
    <source>
        <dbReference type="EMBL" id="EIA07856.1"/>
    </source>
</evidence>
<keyword evidence="2" id="KW-1185">Reference proteome</keyword>
<protein>
    <submittedName>
        <fullName evidence="1">Uncharacterized protein</fullName>
    </submittedName>
</protein>
<evidence type="ECO:0000313" key="2">
    <source>
        <dbReference type="Proteomes" id="UP000005566"/>
    </source>
</evidence>
<dbReference type="Proteomes" id="UP000005566">
    <property type="component" value="Unassembled WGS sequence"/>
</dbReference>
<sequence>MYFKILIINWLFSVVKLEFLSISKTIHKKIIGKLVFKAFIFLKNGFSFNICIK</sequence>
<proteinExistence type="predicted"/>
<dbReference type="EMBL" id="AHKF01000020">
    <property type="protein sequence ID" value="EIA07856.1"/>
    <property type="molecule type" value="Genomic_DNA"/>
</dbReference>
<comment type="caution">
    <text evidence="1">The sequence shown here is derived from an EMBL/GenBank/DDBJ whole genome shotgun (WGS) entry which is preliminary data.</text>
</comment>
<organism evidence="1 2">
    <name type="scientific">Flavobacterium frigoris (strain PS1)</name>
    <dbReference type="NCBI Taxonomy" id="1086011"/>
    <lineage>
        <taxon>Bacteria</taxon>
        <taxon>Pseudomonadati</taxon>
        <taxon>Bacteroidota</taxon>
        <taxon>Flavobacteriia</taxon>
        <taxon>Flavobacteriales</taxon>
        <taxon>Flavobacteriaceae</taxon>
        <taxon>Flavobacterium</taxon>
    </lineage>
</organism>
<reference evidence="1 2" key="1">
    <citation type="journal article" date="2014" name="Acta Crystallogr. D">
        <title>Structure-based characterization and antifreeze properties of a hyperactive ice-binding protein from the Antarctic bacterium Flavobacterium frigoris PS1.</title>
        <authorList>
            <person name="Do H."/>
            <person name="Kim S.J."/>
            <person name="Kim H.J."/>
            <person name="Lee J.H."/>
        </authorList>
    </citation>
    <scope>NUCLEOTIDE SEQUENCE [LARGE SCALE GENOMIC DNA]</scope>
    <source>
        <strain evidence="1 2">PS1</strain>
    </source>
</reference>
<gene>
    <name evidence="1" type="ORF">HJ01_02724</name>
</gene>
<dbReference type="STRING" id="1086011.HJ01_02724"/>
<accession>H7FU05</accession>
<name>H7FU05_FLAFP</name>